<dbReference type="GO" id="GO:0003724">
    <property type="term" value="F:RNA helicase activity"/>
    <property type="evidence" value="ECO:0007669"/>
    <property type="project" value="UniProtKB-EC"/>
</dbReference>
<dbReference type="Pfam" id="PF00271">
    <property type="entry name" value="Helicase_C"/>
    <property type="match status" value="1"/>
</dbReference>
<dbReference type="CDD" id="cd18791">
    <property type="entry name" value="SF2_C_RHA"/>
    <property type="match status" value="1"/>
</dbReference>
<feature type="domain" description="Helicase ATP-binding" evidence="7">
    <location>
        <begin position="23"/>
        <end position="186"/>
    </location>
</feature>
<comment type="similarity">
    <text evidence="1">Belongs to the DEAD box helicase family. DEAH subfamily.</text>
</comment>
<organism evidence="9">
    <name type="scientific">hydrothermal vent metagenome</name>
    <dbReference type="NCBI Taxonomy" id="652676"/>
    <lineage>
        <taxon>unclassified sequences</taxon>
        <taxon>metagenomes</taxon>
        <taxon>ecological metagenomes</taxon>
    </lineage>
</organism>
<sequence>MLNSNDIIYPPDLPVVAERERILAAIDNNQVIIIAGETGSGKTTQLPKMCLELGYGKKGLIGHTQPRRIAARSVAERIAEELKVPAGTLVGYQIRFHEQLSAKTELKLMTDGILLAEIQRDPSLKKYSAIIIDEAHERSLNIDFLLGYLKRLLPKRPDLKLIITSATIDTVKFSQHFLQAPVIEVTGRSYPVEVRYRPFHQQDEMDQDNELQQGVLNAMHEILLDGPGDVLIFLSGERDIRETSDLLLKHFSRKIQILPLYARLSVADQSKVFKTGGLRRVVLATNVAETSLTVPGICYVIDPGYARISRYSHRHKVQRLPIEKISQASANQRAGRCGRVAPGVCIRLYEEDDFNNRDEFTEPEIMRTNLASVILKMLAVGLGKIEEFPFIDMPEQSFINDGFRLLTELAAVNNDRQLTRLGRKLSQFPIDPRLSRMLLAAEQLGCLAEVLVIVSALSIQDPRERPLEYRQKADEAHVRFEDKKSDYSAILNLWNFVREQQQALSNSQFRKMCRSNFISWLRLREWQDLYKQLKGSVAELKLSINPAEANYDSIHQALLTGLLSFIGNQSERSEYNGSHNKRFHIMPGTPLFKHPPKWIMAAEIVETTKLYARRVATIEVQWLEKAAKPLLKFSHSDPYWSKKQARVLGHEKVSLYGLVIIPDRRVAWAKISPLESRKIFIEQGLVAGELTSKVEFVRHNLQLLSNIEDMEDKIRKRGILLDETTLVEFYEERLPLKVNDGQSFTAWAKTLKQVDIDHLKMSQQALLKDTTIVPQDQAFPSFLYLGDNKFALTYQFNPGKEQDGVTVSIPQAALHQLKSEPFEYLVPGLLQEKIVTMLKLLPKSLRRNFVPVPEYAQACLQSLAGEAGACYSEQSPFMTDSHSASLVSQISRQLLSMTGIRVNKEQWQAIVLPDHLKMYFRVIDQRDQVICEGNDLEKLQQNMNATAVELFDQKSKLVDKGSIDNLTSKRQASSIEQSGTIIERWETDIEEVVERTRDGLRLQLYPALALIEGHIRLVECHTPEQVQRLMPAALCELFRKVRSVDVKYLSHHLPEINRLCLMYSVIDTCDNLKEEMLIAITQESFLHDHQKIRTQKVFDDACEKGVSCLMEVANQFSRVLKQTLTLYNQIQVEFDQQVSSAQTTVEDIEQQLEWLVYPGFLLETPWEQLQYYPRYLQAIMYRLDKVKNNPGRDQMQINLVLPWQDHYYSVAELEYQTLNEELNIDRFRWMIEEYRVSLFAQHLKTAQPISDKRLAQQWKKLSA</sequence>
<protein>
    <recommendedName>
        <fullName evidence="2">RNA helicase</fullName>
        <ecNumber evidence="2">3.6.4.13</ecNumber>
    </recommendedName>
</protein>
<accession>A0A3B0YR85</accession>
<dbReference type="AlphaFoldDB" id="A0A3B0YR85"/>
<dbReference type="InterPro" id="IPR003593">
    <property type="entry name" value="AAA+_ATPase"/>
</dbReference>
<dbReference type="GO" id="GO:0005524">
    <property type="term" value="F:ATP binding"/>
    <property type="evidence" value="ECO:0007669"/>
    <property type="project" value="UniProtKB-KW"/>
</dbReference>
<dbReference type="SMART" id="SM00847">
    <property type="entry name" value="HA2"/>
    <property type="match status" value="1"/>
</dbReference>
<dbReference type="InterPro" id="IPR011709">
    <property type="entry name" value="DEAD-box_helicase_OB_fold"/>
</dbReference>
<proteinExistence type="inferred from homology"/>
<dbReference type="InterPro" id="IPR007502">
    <property type="entry name" value="Helicase-assoc_dom"/>
</dbReference>
<keyword evidence="4" id="KW-0378">Hydrolase</keyword>
<dbReference type="InterPro" id="IPR002464">
    <property type="entry name" value="DNA/RNA_helicase_DEAH_CS"/>
</dbReference>
<evidence type="ECO:0000256" key="6">
    <source>
        <dbReference type="ARBA" id="ARBA00022840"/>
    </source>
</evidence>
<dbReference type="PANTHER" id="PTHR18934:SF99">
    <property type="entry name" value="ATP-DEPENDENT RNA HELICASE DHX37-RELATED"/>
    <property type="match status" value="1"/>
</dbReference>
<evidence type="ECO:0000256" key="4">
    <source>
        <dbReference type="ARBA" id="ARBA00022801"/>
    </source>
</evidence>
<evidence type="ECO:0000256" key="5">
    <source>
        <dbReference type="ARBA" id="ARBA00022806"/>
    </source>
</evidence>
<dbReference type="EC" id="3.6.4.13" evidence="2"/>
<dbReference type="SMART" id="SM00490">
    <property type="entry name" value="HELICc"/>
    <property type="match status" value="1"/>
</dbReference>
<dbReference type="InterPro" id="IPR001650">
    <property type="entry name" value="Helicase_C-like"/>
</dbReference>
<dbReference type="NCBIfam" id="TIGR01967">
    <property type="entry name" value="DEAH_box_HrpA"/>
    <property type="match status" value="1"/>
</dbReference>
<evidence type="ECO:0000256" key="3">
    <source>
        <dbReference type="ARBA" id="ARBA00022741"/>
    </source>
</evidence>
<dbReference type="PANTHER" id="PTHR18934">
    <property type="entry name" value="ATP-DEPENDENT RNA HELICASE"/>
    <property type="match status" value="1"/>
</dbReference>
<dbReference type="PROSITE" id="PS51192">
    <property type="entry name" value="HELICASE_ATP_BIND_1"/>
    <property type="match status" value="1"/>
</dbReference>
<keyword evidence="6" id="KW-0067">ATP-binding</keyword>
<keyword evidence="5 9" id="KW-0347">Helicase</keyword>
<dbReference type="Pfam" id="PF00270">
    <property type="entry name" value="DEAD"/>
    <property type="match status" value="1"/>
</dbReference>
<name>A0A3B0YR85_9ZZZZ</name>
<dbReference type="FunFam" id="3.40.50.300:FF:001922">
    <property type="entry name" value="DEAH (Asp-Glu-Ala-His) box polypeptide 29"/>
    <property type="match status" value="1"/>
</dbReference>
<dbReference type="NCBIfam" id="NF008348">
    <property type="entry name" value="PRK11131.1"/>
    <property type="match status" value="1"/>
</dbReference>
<dbReference type="SMART" id="SM00487">
    <property type="entry name" value="DEXDc"/>
    <property type="match status" value="1"/>
</dbReference>
<dbReference type="InterPro" id="IPR024590">
    <property type="entry name" value="HrpA_C"/>
</dbReference>
<dbReference type="InterPro" id="IPR027417">
    <property type="entry name" value="P-loop_NTPase"/>
</dbReference>
<dbReference type="GO" id="GO:0003723">
    <property type="term" value="F:RNA binding"/>
    <property type="evidence" value="ECO:0007669"/>
    <property type="project" value="TreeGrafter"/>
</dbReference>
<dbReference type="Gene3D" id="1.20.120.1080">
    <property type="match status" value="1"/>
</dbReference>
<dbReference type="InterPro" id="IPR010222">
    <property type="entry name" value="RNA_helicase_HrpA"/>
</dbReference>
<dbReference type="EMBL" id="UOFL01000143">
    <property type="protein sequence ID" value="VAW78007.1"/>
    <property type="molecule type" value="Genomic_DNA"/>
</dbReference>
<evidence type="ECO:0000259" key="8">
    <source>
        <dbReference type="PROSITE" id="PS51194"/>
    </source>
</evidence>
<dbReference type="Pfam" id="PF11898">
    <property type="entry name" value="DUF3418"/>
    <property type="match status" value="1"/>
</dbReference>
<dbReference type="Pfam" id="PF21010">
    <property type="entry name" value="HA2_C"/>
    <property type="match status" value="1"/>
</dbReference>
<dbReference type="InterPro" id="IPR011545">
    <property type="entry name" value="DEAD/DEAH_box_helicase_dom"/>
</dbReference>
<dbReference type="SMART" id="SM00382">
    <property type="entry name" value="AAA"/>
    <property type="match status" value="1"/>
</dbReference>
<reference evidence="9" key="1">
    <citation type="submission" date="2018-06" db="EMBL/GenBank/DDBJ databases">
        <authorList>
            <person name="Zhirakovskaya E."/>
        </authorList>
    </citation>
    <scope>NUCLEOTIDE SEQUENCE</scope>
</reference>
<dbReference type="InterPro" id="IPR014001">
    <property type="entry name" value="Helicase_ATP-bd"/>
</dbReference>
<dbReference type="Pfam" id="PF07717">
    <property type="entry name" value="OB_NTP_bind"/>
    <property type="match status" value="1"/>
</dbReference>
<dbReference type="Gene3D" id="3.40.50.300">
    <property type="entry name" value="P-loop containing nucleotide triphosphate hydrolases"/>
    <property type="match status" value="2"/>
</dbReference>
<dbReference type="FunFam" id="1.20.120.1080:FF:000005">
    <property type="entry name" value="ATP-dependent helicase HrpA"/>
    <property type="match status" value="1"/>
</dbReference>
<dbReference type="SUPFAM" id="SSF52540">
    <property type="entry name" value="P-loop containing nucleoside triphosphate hydrolases"/>
    <property type="match status" value="1"/>
</dbReference>
<evidence type="ECO:0000259" key="7">
    <source>
        <dbReference type="PROSITE" id="PS51192"/>
    </source>
</evidence>
<feature type="domain" description="Helicase C-terminal" evidence="8">
    <location>
        <begin position="210"/>
        <end position="381"/>
    </location>
</feature>
<evidence type="ECO:0000256" key="1">
    <source>
        <dbReference type="ARBA" id="ARBA00008792"/>
    </source>
</evidence>
<dbReference type="Pfam" id="PF04408">
    <property type="entry name" value="WHD_HA2"/>
    <property type="match status" value="1"/>
</dbReference>
<dbReference type="InterPro" id="IPR048333">
    <property type="entry name" value="HA2_WH"/>
</dbReference>
<gene>
    <name evidence="9" type="ORF">MNBD_GAMMA12-3868</name>
</gene>
<evidence type="ECO:0000313" key="9">
    <source>
        <dbReference type="EMBL" id="VAW78007.1"/>
    </source>
</evidence>
<evidence type="ECO:0000256" key="2">
    <source>
        <dbReference type="ARBA" id="ARBA00012552"/>
    </source>
</evidence>
<dbReference type="PROSITE" id="PS00690">
    <property type="entry name" value="DEAH_ATP_HELICASE"/>
    <property type="match status" value="1"/>
</dbReference>
<dbReference type="PROSITE" id="PS51194">
    <property type="entry name" value="HELICASE_CTER"/>
    <property type="match status" value="1"/>
</dbReference>
<dbReference type="GO" id="GO:0016787">
    <property type="term" value="F:hydrolase activity"/>
    <property type="evidence" value="ECO:0007669"/>
    <property type="project" value="UniProtKB-KW"/>
</dbReference>
<keyword evidence="3" id="KW-0547">Nucleotide-binding</keyword>